<protein>
    <recommendedName>
        <fullName evidence="1">tyrosine--tRNA ligase</fullName>
        <ecNumber evidence="1">6.1.1.1</ecNumber>
    </recommendedName>
    <alternativeName>
        <fullName evidence="8">Tyrosyl-tRNA synthetase</fullName>
    </alternativeName>
</protein>
<dbReference type="InterPro" id="IPR050489">
    <property type="entry name" value="Tyr-tRNA_synthase"/>
</dbReference>
<dbReference type="EMBL" id="PEUH01000004">
    <property type="protein sequence ID" value="PIV32009.1"/>
    <property type="molecule type" value="Genomic_DNA"/>
</dbReference>
<dbReference type="InterPro" id="IPR023678">
    <property type="entry name" value="Tyr-tRNA-ligase_4"/>
</dbReference>
<organism evidence="11 12">
    <name type="scientific">Candidatus Wolfebacteria bacterium CG02_land_8_20_14_3_00_37_12</name>
    <dbReference type="NCBI Taxonomy" id="1975066"/>
    <lineage>
        <taxon>Bacteria</taxon>
        <taxon>Candidatus Wolfeibacteriota</taxon>
    </lineage>
</organism>
<dbReference type="GO" id="GO:0005737">
    <property type="term" value="C:cytoplasm"/>
    <property type="evidence" value="ECO:0007669"/>
    <property type="project" value="InterPro"/>
</dbReference>
<evidence type="ECO:0000256" key="9">
    <source>
        <dbReference type="ARBA" id="ARBA00048248"/>
    </source>
</evidence>
<proteinExistence type="inferred from homology"/>
<keyword evidence="2" id="KW-0963">Cytoplasm</keyword>
<comment type="similarity">
    <text evidence="10">Belongs to the class-I aminoacyl-tRNA synthetase family.</text>
</comment>
<dbReference type="Pfam" id="PF00579">
    <property type="entry name" value="tRNA-synt_1b"/>
    <property type="match status" value="1"/>
</dbReference>
<dbReference type="InterPro" id="IPR002305">
    <property type="entry name" value="aa-tRNA-synth_Ic"/>
</dbReference>
<dbReference type="NCBIfam" id="NF006330">
    <property type="entry name" value="PRK08560.1"/>
    <property type="match status" value="1"/>
</dbReference>
<evidence type="ECO:0000313" key="11">
    <source>
        <dbReference type="EMBL" id="PIV32009.1"/>
    </source>
</evidence>
<comment type="caution">
    <text evidence="11">The sequence shown here is derived from an EMBL/GenBank/DDBJ whole genome shotgun (WGS) entry which is preliminary data.</text>
</comment>
<keyword evidence="3 10" id="KW-0436">Ligase</keyword>
<dbReference type="GO" id="GO:0006437">
    <property type="term" value="P:tyrosyl-tRNA aminoacylation"/>
    <property type="evidence" value="ECO:0007669"/>
    <property type="project" value="InterPro"/>
</dbReference>
<dbReference type="EC" id="6.1.1.1" evidence="1"/>
<dbReference type="GO" id="GO:0004831">
    <property type="term" value="F:tyrosine-tRNA ligase activity"/>
    <property type="evidence" value="ECO:0007669"/>
    <property type="project" value="UniProtKB-EC"/>
</dbReference>
<dbReference type="PANTHER" id="PTHR46264">
    <property type="entry name" value="TYROSINE-TRNA LIGASE"/>
    <property type="match status" value="1"/>
</dbReference>
<dbReference type="PANTHER" id="PTHR46264:SF4">
    <property type="entry name" value="TYROSINE--TRNA LIGASE, CYTOPLASMIC"/>
    <property type="match status" value="1"/>
</dbReference>
<keyword evidence="5 10" id="KW-0067">ATP-binding</keyword>
<evidence type="ECO:0000256" key="1">
    <source>
        <dbReference type="ARBA" id="ARBA00013160"/>
    </source>
</evidence>
<dbReference type="InterPro" id="IPR014729">
    <property type="entry name" value="Rossmann-like_a/b/a_fold"/>
</dbReference>
<keyword evidence="4 10" id="KW-0547">Nucleotide-binding</keyword>
<reference evidence="12" key="1">
    <citation type="submission" date="2017-09" db="EMBL/GenBank/DDBJ databases">
        <title>Depth-based differentiation of microbial function through sediment-hosted aquifers and enrichment of novel symbionts in the deep terrestrial subsurface.</title>
        <authorList>
            <person name="Probst A.J."/>
            <person name="Ladd B."/>
            <person name="Jarett J.K."/>
            <person name="Geller-Mcgrath D.E."/>
            <person name="Sieber C.M.K."/>
            <person name="Emerson J.B."/>
            <person name="Anantharaman K."/>
            <person name="Thomas B.C."/>
            <person name="Malmstrom R."/>
            <person name="Stieglmeier M."/>
            <person name="Klingl A."/>
            <person name="Woyke T."/>
            <person name="Ryan C.M."/>
            <person name="Banfield J.F."/>
        </authorList>
    </citation>
    <scope>NUCLEOTIDE SEQUENCE [LARGE SCALE GENOMIC DNA]</scope>
</reference>
<evidence type="ECO:0000256" key="5">
    <source>
        <dbReference type="ARBA" id="ARBA00022840"/>
    </source>
</evidence>
<evidence type="ECO:0000256" key="2">
    <source>
        <dbReference type="ARBA" id="ARBA00022490"/>
    </source>
</evidence>
<evidence type="ECO:0000256" key="8">
    <source>
        <dbReference type="ARBA" id="ARBA00033323"/>
    </source>
</evidence>
<dbReference type="AlphaFoldDB" id="A0A2M7CQQ0"/>
<dbReference type="HAMAP" id="MF_02009">
    <property type="entry name" value="Tyr_tRNA_synth_type4"/>
    <property type="match status" value="1"/>
</dbReference>
<dbReference type="GO" id="GO:0005524">
    <property type="term" value="F:ATP binding"/>
    <property type="evidence" value="ECO:0007669"/>
    <property type="project" value="UniProtKB-KW"/>
</dbReference>
<sequence length="375" mass="42651">MDIQEKINLISRQTEEIITLNDLEFLLKSGEPLKHYIGFEISGKIHLGSGLICMQKIKDFADAGVKVHIFLADYHAWINDKLGGDLEAIKKIAVNYFKEGLVAAYKCLGGNPKDLNFILASEFYRKNDNYWPTVLDVAKNTTLARMKRSITILGKKEGEEVDFAKLMYPAMQVADIFAGGFHFSHAGIDQRKANVIARDVAKQLKFSQLKINNKPIKPVAAHTHLLAGLNKPAVWPVPEGFNKGELQTSMKMSKSKPDSAVFIHDSEEEIRRKIKKAFCQEGEIEFNPIIDWVEYLIFSREEKITIERQPEHGGNLKISGIDELKKIFKNKELHPEDLKKFTADYLIELLKPAREYFEKGEGKKMLGELEMLISN</sequence>
<accession>A0A2M7CQQ0</accession>
<dbReference type="Proteomes" id="UP000230595">
    <property type="component" value="Unassembled WGS sequence"/>
</dbReference>
<evidence type="ECO:0000313" key="12">
    <source>
        <dbReference type="Proteomes" id="UP000230595"/>
    </source>
</evidence>
<evidence type="ECO:0000256" key="4">
    <source>
        <dbReference type="ARBA" id="ARBA00022741"/>
    </source>
</evidence>
<evidence type="ECO:0000256" key="3">
    <source>
        <dbReference type="ARBA" id="ARBA00022598"/>
    </source>
</evidence>
<keyword evidence="6 10" id="KW-0648">Protein biosynthesis</keyword>
<comment type="catalytic activity">
    <reaction evidence="9">
        <text>tRNA(Tyr) + L-tyrosine + ATP = L-tyrosyl-tRNA(Tyr) + AMP + diphosphate + H(+)</text>
        <dbReference type="Rhea" id="RHEA:10220"/>
        <dbReference type="Rhea" id="RHEA-COMP:9706"/>
        <dbReference type="Rhea" id="RHEA-COMP:9707"/>
        <dbReference type="ChEBI" id="CHEBI:15378"/>
        <dbReference type="ChEBI" id="CHEBI:30616"/>
        <dbReference type="ChEBI" id="CHEBI:33019"/>
        <dbReference type="ChEBI" id="CHEBI:58315"/>
        <dbReference type="ChEBI" id="CHEBI:78442"/>
        <dbReference type="ChEBI" id="CHEBI:78536"/>
        <dbReference type="ChEBI" id="CHEBI:456215"/>
        <dbReference type="EC" id="6.1.1.1"/>
    </reaction>
</comment>
<dbReference type="SUPFAM" id="SSF52374">
    <property type="entry name" value="Nucleotidylyl transferase"/>
    <property type="match status" value="1"/>
</dbReference>
<evidence type="ECO:0000256" key="7">
    <source>
        <dbReference type="ARBA" id="ARBA00023146"/>
    </source>
</evidence>
<gene>
    <name evidence="11" type="ORF">COS33_00215</name>
</gene>
<evidence type="ECO:0000256" key="10">
    <source>
        <dbReference type="RuleBase" id="RU363036"/>
    </source>
</evidence>
<evidence type="ECO:0000256" key="6">
    <source>
        <dbReference type="ARBA" id="ARBA00022917"/>
    </source>
</evidence>
<name>A0A2M7CQQ0_9BACT</name>
<keyword evidence="7 10" id="KW-0030">Aminoacyl-tRNA synthetase</keyword>
<dbReference type="Gene3D" id="3.40.50.620">
    <property type="entry name" value="HUPs"/>
    <property type="match status" value="2"/>
</dbReference>
<dbReference type="InterPro" id="IPR023617">
    <property type="entry name" value="Tyr-tRNA-ligase_arc/euk-type"/>
</dbReference>
<dbReference type="PIRSF" id="PIRSF006588">
    <property type="entry name" value="TyrRS_arch_euk"/>
    <property type="match status" value="1"/>
</dbReference>